<evidence type="ECO:0000313" key="3">
    <source>
        <dbReference type="EMBL" id="KIW13618.1"/>
    </source>
</evidence>
<sequence length="531" mass="58937">MASTSHPNSPASTPEDNYGFIESNIAIPAPSHGQEENFALDSPYPRSQTESSEATACSPISSQVVFQKYCAVHDRTSSKSISTMVHETHPTPTTTMPDKKYHRILRNIRWTVMSVYRRLNILVLTINISIIIALATQHKLLTMSPATAATAVSVNILLGVLIRQELVVNALFWTFGKCPKWFPLRVRRLAAKIYHLGGVHSGAGMSAALWFAFFNAAIVRAYKHKRLYLHQAAVSALTVLLDVLFMSILCTAHPAIRSRLHNLFELIHRFAGWSAVILIWTLFGLLSDAEAHSKNVTVLEAMIYSPAFWALIIITISIVLPWIWLRKVSVHAEPLSDHAIRLHFTYTNLPLCAAPRLSDSPLLEWHAFAGIPAEDGQGFSVLVSKAGDWTSRLIRSPPTKLWVRGIPTMGVLHIAPIFKRTVLVATGSGIGPVLSLLNKRDISCRILWSTPHPERTYKTGVIEAVQRADPEALIINTTVAGRPDLARYTYDLYKSSSAEACFIISNPRVTRRVVYALESRGVPIFAPIFDS</sequence>
<protein>
    <recommendedName>
        <fullName evidence="5">FAD-binding FR-type domain-containing protein</fullName>
    </recommendedName>
</protein>
<evidence type="ECO:0008006" key="5">
    <source>
        <dbReference type="Google" id="ProtNLM"/>
    </source>
</evidence>
<dbReference type="InterPro" id="IPR052979">
    <property type="entry name" value="Adenylate-forming_domain"/>
</dbReference>
<feature type="region of interest" description="Disordered" evidence="1">
    <location>
        <begin position="31"/>
        <end position="55"/>
    </location>
</feature>
<evidence type="ECO:0000256" key="1">
    <source>
        <dbReference type="SAM" id="MobiDB-lite"/>
    </source>
</evidence>
<dbReference type="AlphaFoldDB" id="A0A0D2B3X5"/>
<dbReference type="HOGENOM" id="CLU_005562_3_0_1"/>
<feature type="transmembrane region" description="Helical" evidence="2">
    <location>
        <begin position="228"/>
        <end position="249"/>
    </location>
</feature>
<gene>
    <name evidence="3" type="ORF">PV08_08809</name>
</gene>
<keyword evidence="2" id="KW-0472">Membrane</keyword>
<evidence type="ECO:0000256" key="2">
    <source>
        <dbReference type="SAM" id="Phobius"/>
    </source>
</evidence>
<name>A0A0D2B3X5_9EURO</name>
<proteinExistence type="predicted"/>
<feature type="transmembrane region" description="Helical" evidence="2">
    <location>
        <begin position="196"/>
        <end position="222"/>
    </location>
</feature>
<dbReference type="SUPFAM" id="SSF52343">
    <property type="entry name" value="Ferredoxin reductase-like, C-terminal NADP-linked domain"/>
    <property type="match status" value="1"/>
</dbReference>
<dbReference type="VEuPathDB" id="FungiDB:PV08_08809"/>
<feature type="transmembrane region" description="Helical" evidence="2">
    <location>
        <begin position="307"/>
        <end position="325"/>
    </location>
</feature>
<dbReference type="RefSeq" id="XP_016233834.1">
    <property type="nucleotide sequence ID" value="XM_016383131.1"/>
</dbReference>
<keyword evidence="4" id="KW-1185">Reference proteome</keyword>
<feature type="transmembrane region" description="Helical" evidence="2">
    <location>
        <begin position="270"/>
        <end position="287"/>
    </location>
</feature>
<evidence type="ECO:0000313" key="4">
    <source>
        <dbReference type="Proteomes" id="UP000053328"/>
    </source>
</evidence>
<feature type="compositionally biased region" description="Polar residues" evidence="1">
    <location>
        <begin position="1"/>
        <end position="15"/>
    </location>
</feature>
<dbReference type="EMBL" id="KN847497">
    <property type="protein sequence ID" value="KIW13618.1"/>
    <property type="molecule type" value="Genomic_DNA"/>
</dbReference>
<feature type="region of interest" description="Disordered" evidence="1">
    <location>
        <begin position="1"/>
        <end position="20"/>
    </location>
</feature>
<feature type="compositionally biased region" description="Polar residues" evidence="1">
    <location>
        <begin position="45"/>
        <end position="55"/>
    </location>
</feature>
<organism evidence="3 4">
    <name type="scientific">Exophiala spinifera</name>
    <dbReference type="NCBI Taxonomy" id="91928"/>
    <lineage>
        <taxon>Eukaryota</taxon>
        <taxon>Fungi</taxon>
        <taxon>Dikarya</taxon>
        <taxon>Ascomycota</taxon>
        <taxon>Pezizomycotina</taxon>
        <taxon>Eurotiomycetes</taxon>
        <taxon>Chaetothyriomycetidae</taxon>
        <taxon>Chaetothyriales</taxon>
        <taxon>Herpotrichiellaceae</taxon>
        <taxon>Exophiala</taxon>
    </lineage>
</organism>
<dbReference type="PANTHER" id="PTHR33927:SF5">
    <property type="entry name" value="ENZYME, PUTATIVE (AFU_ORTHOLOGUE AFUA_8G01222)-RELATED"/>
    <property type="match status" value="1"/>
</dbReference>
<dbReference type="OrthoDB" id="3142841at2759"/>
<keyword evidence="2" id="KW-0812">Transmembrane</keyword>
<reference evidence="3 4" key="1">
    <citation type="submission" date="2015-01" db="EMBL/GenBank/DDBJ databases">
        <title>The Genome Sequence of Exophiala spinifera CBS89968.</title>
        <authorList>
            <consortium name="The Broad Institute Genomics Platform"/>
            <person name="Cuomo C."/>
            <person name="de Hoog S."/>
            <person name="Gorbushina A."/>
            <person name="Stielow B."/>
            <person name="Teixiera M."/>
            <person name="Abouelleil A."/>
            <person name="Chapman S.B."/>
            <person name="Priest M."/>
            <person name="Young S.K."/>
            <person name="Wortman J."/>
            <person name="Nusbaum C."/>
            <person name="Birren B."/>
        </authorList>
    </citation>
    <scope>NUCLEOTIDE SEQUENCE [LARGE SCALE GENOMIC DNA]</scope>
    <source>
        <strain evidence="3 4">CBS 89968</strain>
    </source>
</reference>
<dbReference type="PANTHER" id="PTHR33927">
    <property type="entry name" value="TRANSMEMBRANE PROTEIN"/>
    <property type="match status" value="1"/>
</dbReference>
<accession>A0A0D2B3X5</accession>
<dbReference type="GeneID" id="27335892"/>
<dbReference type="InterPro" id="IPR039261">
    <property type="entry name" value="FNR_nucleotide-bd"/>
</dbReference>
<keyword evidence="2" id="KW-1133">Transmembrane helix</keyword>
<dbReference type="Proteomes" id="UP000053328">
    <property type="component" value="Unassembled WGS sequence"/>
</dbReference>
<feature type="transmembrane region" description="Helical" evidence="2">
    <location>
        <begin position="119"/>
        <end position="136"/>
    </location>
</feature>